<reference evidence="4" key="1">
    <citation type="submission" date="2019-08" db="EMBL/GenBank/DDBJ databases">
        <title>Carotenoids and Carotenoid Binding Proteins in the Halophilic Cyanobacterium Euhalothece sp. ZM00.</title>
        <authorList>
            <person name="Cho S.M."/>
            <person name="Song J.Y."/>
            <person name="Park Y.-I."/>
        </authorList>
    </citation>
    <scope>NUCLEOTIDE SEQUENCE [LARGE SCALE GENOMIC DNA]</scope>
    <source>
        <strain evidence="4">Z-M001</strain>
    </source>
</reference>
<dbReference type="Proteomes" id="UP000318453">
    <property type="component" value="Chromosome"/>
</dbReference>
<accession>A0A5B8NJ93</accession>
<feature type="region of interest" description="Disordered" evidence="1">
    <location>
        <begin position="387"/>
        <end position="411"/>
    </location>
</feature>
<proteinExistence type="predicted"/>
<dbReference type="InterPro" id="IPR039342">
    <property type="entry name" value="TGD2-like"/>
</dbReference>
<feature type="compositionally biased region" description="Polar residues" evidence="1">
    <location>
        <begin position="395"/>
        <end position="411"/>
    </location>
</feature>
<dbReference type="KEGG" id="enn:FRE64_03360"/>
<feature type="domain" description="Mce/MlaD" evidence="3">
    <location>
        <begin position="38"/>
        <end position="114"/>
    </location>
</feature>
<keyword evidence="2" id="KW-0812">Transmembrane</keyword>
<evidence type="ECO:0000259" key="3">
    <source>
        <dbReference type="Pfam" id="PF02470"/>
    </source>
</evidence>
<dbReference type="InterPro" id="IPR003399">
    <property type="entry name" value="Mce/MlaD"/>
</dbReference>
<dbReference type="RefSeq" id="WP_146294663.1">
    <property type="nucleotide sequence ID" value="NZ_CP042326.1"/>
</dbReference>
<dbReference type="PANTHER" id="PTHR34675:SF1">
    <property type="entry name" value="PROTEIN TRIGALACTOSYLDIACYLGLYCEROL 2, CHLOROPLASTIC"/>
    <property type="match status" value="1"/>
</dbReference>
<organism evidence="4 5">
    <name type="scientific">Euhalothece natronophila Z-M001</name>
    <dbReference type="NCBI Taxonomy" id="522448"/>
    <lineage>
        <taxon>Bacteria</taxon>
        <taxon>Bacillati</taxon>
        <taxon>Cyanobacteriota</taxon>
        <taxon>Cyanophyceae</taxon>
        <taxon>Oscillatoriophycideae</taxon>
        <taxon>Chroococcales</taxon>
        <taxon>Halothecacae</taxon>
        <taxon>Halothece cluster</taxon>
        <taxon>Euhalothece</taxon>
    </lineage>
</organism>
<dbReference type="AlphaFoldDB" id="A0A5B8NJ93"/>
<protein>
    <submittedName>
        <fullName evidence="4">MCE family protein</fullName>
    </submittedName>
</protein>
<gene>
    <name evidence="4" type="ORF">FRE64_03360</name>
</gene>
<feature type="transmembrane region" description="Helical" evidence="2">
    <location>
        <begin position="12"/>
        <end position="29"/>
    </location>
</feature>
<evidence type="ECO:0000256" key="1">
    <source>
        <dbReference type="SAM" id="MobiDB-lite"/>
    </source>
</evidence>
<dbReference type="EMBL" id="CP042326">
    <property type="protein sequence ID" value="QDZ39054.1"/>
    <property type="molecule type" value="Genomic_DNA"/>
</dbReference>
<evidence type="ECO:0000313" key="4">
    <source>
        <dbReference type="EMBL" id="QDZ39054.1"/>
    </source>
</evidence>
<keyword evidence="5" id="KW-1185">Reference proteome</keyword>
<dbReference type="PANTHER" id="PTHR34675">
    <property type="entry name" value="PROTEIN TRIGALACTOSYLDIACYLGLYCEROL 2, CHLOROPLASTIC"/>
    <property type="match status" value="1"/>
</dbReference>
<evidence type="ECO:0000313" key="5">
    <source>
        <dbReference type="Proteomes" id="UP000318453"/>
    </source>
</evidence>
<keyword evidence="2" id="KW-0472">Membrane</keyword>
<dbReference type="Pfam" id="PF02470">
    <property type="entry name" value="MlaD"/>
    <property type="match status" value="1"/>
</dbReference>
<keyword evidence="2" id="KW-1133">Transmembrane helix</keyword>
<sequence>MRSRTVREGSVGLLILVGFLLFGGVFMWLRDFRLGQDSYKITATFTNANRVIAGSPVRYRGVRVGEVERTEPHANGVNIVIRINRVDLSLPRQGLTIEANQSGLVGETSIDIFPQTELASEQAEVSPISEDCDSTIVVCENDTVQGEVGASLDVLIRNTSQAAELISDPELFENIKELTASSTEAAESIAEVSRDISDISGTVTRQLEILTATTEETGEELALTATETQELIRNLNRIVVTNEENIETTLSEIGQTSQELNRVMQTLGPTLETLNTSIEQTDTEKLITNLETLTTNAAETSENLKNASEVLSSSENLMLMQQTLDSARATFENTQKITSDLDELTGDPEFRRNLERLIEGLSDLLSSTQELEQQLIAAERQKQLEETDNELERTINFSNIGENPTTTSRRD</sequence>
<name>A0A5B8NJ93_9CHRO</name>
<dbReference type="OrthoDB" id="460587at2"/>
<evidence type="ECO:0000256" key="2">
    <source>
        <dbReference type="SAM" id="Phobius"/>
    </source>
</evidence>